<keyword evidence="2" id="KW-1185">Reference proteome</keyword>
<evidence type="ECO:0000313" key="1">
    <source>
        <dbReference type="EMBL" id="KAH9415955.1"/>
    </source>
</evidence>
<reference evidence="1 2" key="2">
    <citation type="journal article" date="2022" name="Mol. Biol. Evol.">
        <title>Comparative Genomics Reveals Insights into the Divergent Evolution of Astigmatic Mites and Household Pest Adaptations.</title>
        <authorList>
            <person name="Xiong Q."/>
            <person name="Wan A.T."/>
            <person name="Liu X."/>
            <person name="Fung C.S."/>
            <person name="Xiao X."/>
            <person name="Malainual N."/>
            <person name="Hou J."/>
            <person name="Wang L."/>
            <person name="Wang M."/>
            <person name="Yang K.Y."/>
            <person name="Cui Y."/>
            <person name="Leung E.L."/>
            <person name="Nong W."/>
            <person name="Shin S.K."/>
            <person name="Au S.W."/>
            <person name="Jeong K.Y."/>
            <person name="Chew F.T."/>
            <person name="Hui J.H."/>
            <person name="Leung T.F."/>
            <person name="Tungtrongchitr A."/>
            <person name="Zhong N."/>
            <person name="Liu Z."/>
            <person name="Tsui S.K."/>
        </authorList>
    </citation>
    <scope>NUCLEOTIDE SEQUENCE [LARGE SCALE GENOMIC DNA]</scope>
    <source>
        <strain evidence="1">Derp</strain>
    </source>
</reference>
<dbReference type="EMBL" id="NJHN03000095">
    <property type="protein sequence ID" value="KAH9415955.1"/>
    <property type="molecule type" value="Genomic_DNA"/>
</dbReference>
<evidence type="ECO:0000313" key="2">
    <source>
        <dbReference type="Proteomes" id="UP000887458"/>
    </source>
</evidence>
<gene>
    <name evidence="1" type="ORF">DERP_000449</name>
</gene>
<accession>A0ABQ8J066</accession>
<reference evidence="1 2" key="1">
    <citation type="journal article" date="2018" name="J. Allergy Clin. Immunol.">
        <title>High-quality assembly of Dermatophagoides pteronyssinus genome and transcriptome reveals a wide range of novel allergens.</title>
        <authorList>
            <person name="Liu X.Y."/>
            <person name="Yang K.Y."/>
            <person name="Wang M.Q."/>
            <person name="Kwok J.S."/>
            <person name="Zeng X."/>
            <person name="Yang Z."/>
            <person name="Xiao X.J."/>
            <person name="Lau C.P."/>
            <person name="Li Y."/>
            <person name="Huang Z.M."/>
            <person name="Ba J.G."/>
            <person name="Yim A.K."/>
            <person name="Ouyang C.Y."/>
            <person name="Ngai S.M."/>
            <person name="Chan T.F."/>
            <person name="Leung E.L."/>
            <person name="Liu L."/>
            <person name="Liu Z.G."/>
            <person name="Tsui S.K."/>
        </authorList>
    </citation>
    <scope>NUCLEOTIDE SEQUENCE [LARGE SCALE GENOMIC DNA]</scope>
    <source>
        <strain evidence="1">Derp</strain>
    </source>
</reference>
<dbReference type="Proteomes" id="UP000887458">
    <property type="component" value="Unassembled WGS sequence"/>
</dbReference>
<sequence length="96" mass="10550">MNIRIIPFGVRVMKMLWHIWPSSRQKSTIRITSFIITPIDSSLSSTISKTIAGTIKLSIVSGVRRLPGPRPSKSLATKRYLLGDISLVGKLSGSVE</sequence>
<proteinExistence type="predicted"/>
<organism evidence="1 2">
    <name type="scientific">Dermatophagoides pteronyssinus</name>
    <name type="common">European house dust mite</name>
    <dbReference type="NCBI Taxonomy" id="6956"/>
    <lineage>
        <taxon>Eukaryota</taxon>
        <taxon>Metazoa</taxon>
        <taxon>Ecdysozoa</taxon>
        <taxon>Arthropoda</taxon>
        <taxon>Chelicerata</taxon>
        <taxon>Arachnida</taxon>
        <taxon>Acari</taxon>
        <taxon>Acariformes</taxon>
        <taxon>Sarcoptiformes</taxon>
        <taxon>Astigmata</taxon>
        <taxon>Psoroptidia</taxon>
        <taxon>Analgoidea</taxon>
        <taxon>Pyroglyphidae</taxon>
        <taxon>Dermatophagoidinae</taxon>
        <taxon>Dermatophagoides</taxon>
    </lineage>
</organism>
<name>A0ABQ8J066_DERPT</name>
<comment type="caution">
    <text evidence="1">The sequence shown here is derived from an EMBL/GenBank/DDBJ whole genome shotgun (WGS) entry which is preliminary data.</text>
</comment>
<protein>
    <submittedName>
        <fullName evidence="1">Uncharacterized protein</fullName>
    </submittedName>
</protein>